<dbReference type="SUPFAM" id="SSF49785">
    <property type="entry name" value="Galactose-binding domain-like"/>
    <property type="match status" value="1"/>
</dbReference>
<dbReference type="GO" id="GO:0008239">
    <property type="term" value="F:dipeptidyl-peptidase activity"/>
    <property type="evidence" value="ECO:0007669"/>
    <property type="project" value="InterPro"/>
</dbReference>
<dbReference type="InterPro" id="IPR013736">
    <property type="entry name" value="Xaa-Pro_dipept_C"/>
</dbReference>
<evidence type="ECO:0000256" key="1">
    <source>
        <dbReference type="ARBA" id="ARBA00022801"/>
    </source>
</evidence>
<dbReference type="eggNOG" id="ENOG502QZDY">
    <property type="taxonomic scope" value="Eukaryota"/>
</dbReference>
<dbReference type="InterPro" id="IPR000383">
    <property type="entry name" value="Xaa-Pro-like_dom"/>
</dbReference>
<protein>
    <submittedName>
        <fullName evidence="3">Peptidase S9/S15</fullName>
    </submittedName>
</protein>
<dbReference type="PANTHER" id="PTHR43056:SF10">
    <property type="entry name" value="COCE_NOND FAMILY, PUTATIVE (AFU_ORTHOLOGUE AFUA_7G00600)-RELATED"/>
    <property type="match status" value="1"/>
</dbReference>
<dbReference type="AlphaFoldDB" id="K2SPA8"/>
<dbReference type="PANTHER" id="PTHR43056">
    <property type="entry name" value="PEPTIDASE S9 PROLYL OLIGOPEPTIDASE"/>
    <property type="match status" value="1"/>
</dbReference>
<dbReference type="InterPro" id="IPR008979">
    <property type="entry name" value="Galactose-bd-like_sf"/>
</dbReference>
<dbReference type="InParanoid" id="K2SPA8"/>
<dbReference type="InterPro" id="IPR050585">
    <property type="entry name" value="Xaa-Pro_dipeptidyl-ppase/CocE"/>
</dbReference>
<evidence type="ECO:0000313" key="3">
    <source>
        <dbReference type="EMBL" id="EKG18580.1"/>
    </source>
</evidence>
<evidence type="ECO:0000259" key="2">
    <source>
        <dbReference type="SMART" id="SM00939"/>
    </source>
</evidence>
<proteinExistence type="predicted"/>
<keyword evidence="1" id="KW-0378">Hydrolase</keyword>
<reference evidence="3 4" key="1">
    <citation type="journal article" date="2012" name="BMC Genomics">
        <title>Tools to kill: Genome of one of the most destructive plant pathogenic fungi Macrophomina phaseolina.</title>
        <authorList>
            <person name="Islam M.S."/>
            <person name="Haque M.S."/>
            <person name="Islam M.M."/>
            <person name="Emdad E.M."/>
            <person name="Halim A."/>
            <person name="Hossen Q.M.M."/>
            <person name="Hossain M.Z."/>
            <person name="Ahmed B."/>
            <person name="Rahim S."/>
            <person name="Rahman M.S."/>
            <person name="Alam M.M."/>
            <person name="Hou S."/>
            <person name="Wan X."/>
            <person name="Saito J.A."/>
            <person name="Alam M."/>
        </authorList>
    </citation>
    <scope>NUCLEOTIDE SEQUENCE [LARGE SCALE GENOMIC DNA]</scope>
    <source>
        <strain evidence="3 4">MS6</strain>
    </source>
</reference>
<gene>
    <name evidence="3" type="ORF">MPH_04178</name>
</gene>
<dbReference type="SMART" id="SM00939">
    <property type="entry name" value="PepX_C"/>
    <property type="match status" value="1"/>
</dbReference>
<dbReference type="Pfam" id="PF08530">
    <property type="entry name" value="PepX_C"/>
    <property type="match status" value="1"/>
</dbReference>
<dbReference type="HOGENOM" id="CLU_015590_2_1_1"/>
<organism evidence="3 4">
    <name type="scientific">Macrophomina phaseolina (strain MS6)</name>
    <name type="common">Charcoal rot fungus</name>
    <dbReference type="NCBI Taxonomy" id="1126212"/>
    <lineage>
        <taxon>Eukaryota</taxon>
        <taxon>Fungi</taxon>
        <taxon>Dikarya</taxon>
        <taxon>Ascomycota</taxon>
        <taxon>Pezizomycotina</taxon>
        <taxon>Dothideomycetes</taxon>
        <taxon>Dothideomycetes incertae sedis</taxon>
        <taxon>Botryosphaeriales</taxon>
        <taxon>Botryosphaeriaceae</taxon>
        <taxon>Macrophomina</taxon>
    </lineage>
</organism>
<dbReference type="Gene3D" id="2.60.120.260">
    <property type="entry name" value="Galactose-binding domain-like"/>
    <property type="match status" value="1"/>
</dbReference>
<accession>K2SPA8</accession>
<dbReference type="Pfam" id="PF02129">
    <property type="entry name" value="Peptidase_S15"/>
    <property type="match status" value="1"/>
</dbReference>
<dbReference type="EMBL" id="AHHD01000200">
    <property type="protein sequence ID" value="EKG18580.1"/>
    <property type="molecule type" value="Genomic_DNA"/>
</dbReference>
<comment type="caution">
    <text evidence="3">The sequence shown here is derived from an EMBL/GenBank/DDBJ whole genome shotgun (WGS) entry which is preliminary data.</text>
</comment>
<feature type="domain" description="Xaa-Pro dipeptidyl-peptidase C-terminal" evidence="2">
    <location>
        <begin position="298"/>
        <end position="543"/>
    </location>
</feature>
<evidence type="ECO:0000313" key="4">
    <source>
        <dbReference type="Proteomes" id="UP000007129"/>
    </source>
</evidence>
<dbReference type="InterPro" id="IPR029058">
    <property type="entry name" value="AB_hydrolase_fold"/>
</dbReference>
<name>K2SPA8_MACPH</name>
<dbReference type="STRING" id="1126212.K2SPA8"/>
<dbReference type="InterPro" id="IPR005674">
    <property type="entry name" value="CocE/Ser_esterase"/>
</dbReference>
<dbReference type="OrthoDB" id="416441at2759"/>
<dbReference type="NCBIfam" id="TIGR00976">
    <property type="entry name" value="CocE_NonD"/>
    <property type="match status" value="1"/>
</dbReference>
<dbReference type="VEuPathDB" id="FungiDB:MPH_04178"/>
<dbReference type="Gene3D" id="1.10.3020.20">
    <property type="match status" value="1"/>
</dbReference>
<sequence length="544" mass="60840">MMGRENTPLLRRTALTERTFPMKREFESYPLQCYVRAKAYLSGSFRPKSFAELNPEHKAYPEHTAWETPNPNFWTSHGYAVVRADETGAGQSPGVLDVLSGSTPDGLYDLIEWASVQPWSTGRVGLLGISYYAATQWQVAARKPKGLAAIVPWEGYTDKYKESHRHGGIESSGFLNSWHARQVAPNQYGLPGRAARNWGPDTVEGDLSEEELRANIVDPGTSLSQRFRDDPAFRSTTFNLEDIEVPLLSVANLGGLGLHLRGNVQGYMHAGSDLKYLRFIVGRHDLPFYYPEEVDVQRSFLDAFLKDEDREGWTQKGTVPPVHLVVRKGDVGHNNPAGEKQYPRRKENEWPIARTRYTELYLTPSHELLFTRPVHPHPSKLGYRALGTVASPHLVAFATPPFDSETEITGHIVAHLNVSASGDRNSIPPSDIDLFVTIRHLSATGKEILYTGSTGDGVPVTQGWLRVSLRKTDPQHPRHQPWLPHRNYLSSDVLPVLPNEVYPVDIELWPTSVVIEKGESLVFQVSSGDTEGASVFLHDSPDDR</sequence>
<dbReference type="Gene3D" id="3.40.50.1820">
    <property type="entry name" value="alpha/beta hydrolase"/>
    <property type="match status" value="1"/>
</dbReference>
<dbReference type="Proteomes" id="UP000007129">
    <property type="component" value="Unassembled WGS sequence"/>
</dbReference>
<dbReference type="SUPFAM" id="SSF53474">
    <property type="entry name" value="alpha/beta-Hydrolases"/>
    <property type="match status" value="1"/>
</dbReference>